<evidence type="ECO:0000313" key="5">
    <source>
        <dbReference type="EMBL" id="CAF0944497.1"/>
    </source>
</evidence>
<feature type="repeat" description="TPR" evidence="3">
    <location>
        <begin position="1143"/>
        <end position="1176"/>
    </location>
</feature>
<organism evidence="6 7">
    <name type="scientific">Adineta steineri</name>
    <dbReference type="NCBI Taxonomy" id="433720"/>
    <lineage>
        <taxon>Eukaryota</taxon>
        <taxon>Metazoa</taxon>
        <taxon>Spiralia</taxon>
        <taxon>Gnathifera</taxon>
        <taxon>Rotifera</taxon>
        <taxon>Eurotatoria</taxon>
        <taxon>Bdelloidea</taxon>
        <taxon>Adinetida</taxon>
        <taxon>Adinetidae</taxon>
        <taxon>Adineta</taxon>
    </lineage>
</organism>
<protein>
    <recommendedName>
        <fullName evidence="8">NAD(P)(+)--arginine ADP-ribosyltransferase</fullName>
    </recommendedName>
</protein>
<reference evidence="6" key="1">
    <citation type="submission" date="2021-02" db="EMBL/GenBank/DDBJ databases">
        <authorList>
            <person name="Nowell W R."/>
        </authorList>
    </citation>
    <scope>NUCLEOTIDE SEQUENCE</scope>
</reference>
<feature type="region of interest" description="Disordered" evidence="4">
    <location>
        <begin position="66"/>
        <end position="121"/>
    </location>
</feature>
<feature type="region of interest" description="Disordered" evidence="4">
    <location>
        <begin position="1"/>
        <end position="32"/>
    </location>
</feature>
<keyword evidence="1" id="KW-0677">Repeat</keyword>
<feature type="repeat" description="TPR" evidence="3">
    <location>
        <begin position="995"/>
        <end position="1028"/>
    </location>
</feature>
<dbReference type="InterPro" id="IPR019734">
    <property type="entry name" value="TPR_rpt"/>
</dbReference>
<evidence type="ECO:0008006" key="8">
    <source>
        <dbReference type="Google" id="ProtNLM"/>
    </source>
</evidence>
<dbReference type="EMBL" id="CAJOAZ010000970">
    <property type="protein sequence ID" value="CAF3743319.1"/>
    <property type="molecule type" value="Genomic_DNA"/>
</dbReference>
<dbReference type="PANTHER" id="PTHR45641">
    <property type="entry name" value="TETRATRICOPEPTIDE REPEAT PROTEIN (AFU_ORTHOLOGUE AFUA_6G03870)"/>
    <property type="match status" value="1"/>
</dbReference>
<comment type="caution">
    <text evidence="6">The sequence shown here is derived from an EMBL/GenBank/DDBJ whole genome shotgun (WGS) entry which is preliminary data.</text>
</comment>
<dbReference type="AlphaFoldDB" id="A0A818XSS8"/>
<dbReference type="PROSITE" id="PS51996">
    <property type="entry name" value="TR_MART"/>
    <property type="match status" value="1"/>
</dbReference>
<dbReference type="EMBL" id="CAJNOG010000102">
    <property type="protein sequence ID" value="CAF0944497.1"/>
    <property type="molecule type" value="Genomic_DNA"/>
</dbReference>
<proteinExistence type="predicted"/>
<keyword evidence="2 3" id="KW-0802">TPR repeat</keyword>
<dbReference type="PANTHER" id="PTHR45641:SF19">
    <property type="entry name" value="NEPHROCYSTIN-3"/>
    <property type="match status" value="1"/>
</dbReference>
<dbReference type="Pfam" id="PF13374">
    <property type="entry name" value="TPR_10"/>
    <property type="match status" value="2"/>
</dbReference>
<dbReference type="PROSITE" id="PS50005">
    <property type="entry name" value="TPR"/>
    <property type="match status" value="4"/>
</dbReference>
<evidence type="ECO:0000256" key="2">
    <source>
        <dbReference type="ARBA" id="ARBA00022803"/>
    </source>
</evidence>
<dbReference type="SMART" id="SM00028">
    <property type="entry name" value="TPR"/>
    <property type="match status" value="9"/>
</dbReference>
<dbReference type="SUPFAM" id="SSF56399">
    <property type="entry name" value="ADP-ribosylation"/>
    <property type="match status" value="1"/>
</dbReference>
<dbReference type="Gene3D" id="3.90.176.10">
    <property type="entry name" value="Toxin ADP-ribosyltransferase, Chain A, domain 1"/>
    <property type="match status" value="1"/>
</dbReference>
<evidence type="ECO:0000256" key="4">
    <source>
        <dbReference type="SAM" id="MobiDB-lite"/>
    </source>
</evidence>
<gene>
    <name evidence="5" type="ORF">JYZ213_LOCUS12930</name>
    <name evidence="6" type="ORF">OXD698_LOCUS15015</name>
</gene>
<sequence>MSWCQSPSSSTGTVQYCEAPKPAQTSETPRVEQHPFVYNPTLEHSARHKQYSDKSVKQLKQLTAPRHYPAATPSVSEPCNDPATRPTFVMNGETTRKESDSTVSASITTGQPPTTTGSDPKLAGSVIVASHDSKLTETFTNINRHTKASQAVACINDDGKEKEAFTPNGQDKRQAYIVVVNTEDLKEKQRFVSVDRDVRKTETDATANNDDGQRSQSCIPSEQDEEQAGVVTETILRAQCNEKEQVETIASLGRLYHITGENLKARQHLESALKTMSSTLPIDQVVIGSYNSLLGLIYESLGDYNNARKHAEYGLQVHLLLLPPNHSFTAISYFNMGCIYRHLRCYELALTCLEQCLKVTMNILPLDHRQLAPIFHNLGLVCHETNDYENALHNYNKELEILNHSHLIDSQRINIVYDLLEELKGQQNASQMFEKDASDMKKPRFEIVATDESDVPVEDETINLLNTYQRKGLSLVERRSVFPRQEPSLFMVKTATQVITESLNIGRSTLWSPVNQRYESRKSTSKSPIVKTATLSLSEIDFMFPGNKKTQRKNNQNLEGSTLAWIDKNLDDPDVDKLLKKFHLPIRMREIINYIRGFPNATEALQYISKADEEDIFVVVTAEEMTDELFMSQLVDVPQVKSVYVFNPDKQPVEFKPHPKLRGVFTELRPLILILKNDVDSYNAQTDILFNVLNSDQIERSLRNLTQESVSFMWYDIMIDILLRLEQKNAKQEMIELCRLHYLGNEKQLEKVTEFEKTYKSEEAALWYSKDSFVYRIVNYALRTQNAATIHSFRYYICDLHKHLVKNHPKFISMLPLKNNILSVYRGQTIKAKEFERCSQDVFISMNTFFSTSTYSPTAVMFAGDSAESTSRSILFEIEVDTKIDTKPYAYLNENVNQDSEREVLFSIGSTFRVDSIEEEALGQTELVKLVLSKSENMQIQKMKLHWENLLNLDKNPLRETAWGTFLFTIGEYNAAEEYFLELLTSQPMDDESLWAIHSDLGRTYYEKEDWEKSLSHYRQALQIIEKYLSRSQINMTRHKLYTSSHLIRGKSVLCNDIAGVLQKMEDYDNAFELYQTALAIDTDIGYGNPDLYEVAKTYNNIGLLYMDKNDNEKAFEYVDKAREICSSPMIDSGSVDMDSNLAAIYNNIGLIHKTKGNFKSATNAFKKSVELAKKTLPENHPSLMQYTRNLTDLENESGNVWV</sequence>
<evidence type="ECO:0000256" key="3">
    <source>
        <dbReference type="PROSITE-ProRule" id="PRU00339"/>
    </source>
</evidence>
<feature type="compositionally biased region" description="Polar residues" evidence="4">
    <location>
        <begin position="1"/>
        <end position="14"/>
    </location>
</feature>
<name>A0A818XSS8_9BILA</name>
<feature type="region of interest" description="Disordered" evidence="4">
    <location>
        <begin position="199"/>
        <end position="226"/>
    </location>
</feature>
<dbReference type="Gene3D" id="1.25.40.10">
    <property type="entry name" value="Tetratricopeptide repeat domain"/>
    <property type="match status" value="3"/>
</dbReference>
<dbReference type="SUPFAM" id="SSF48452">
    <property type="entry name" value="TPR-like"/>
    <property type="match status" value="2"/>
</dbReference>
<evidence type="ECO:0000256" key="1">
    <source>
        <dbReference type="ARBA" id="ARBA00022737"/>
    </source>
</evidence>
<evidence type="ECO:0000313" key="7">
    <source>
        <dbReference type="Proteomes" id="UP000663844"/>
    </source>
</evidence>
<feature type="compositionally biased region" description="Polar residues" evidence="4">
    <location>
        <begin position="204"/>
        <end position="220"/>
    </location>
</feature>
<dbReference type="Pfam" id="PF13424">
    <property type="entry name" value="TPR_12"/>
    <property type="match status" value="2"/>
</dbReference>
<feature type="compositionally biased region" description="Polar residues" evidence="4">
    <location>
        <begin position="101"/>
        <end position="118"/>
    </location>
</feature>
<dbReference type="InterPro" id="IPR011990">
    <property type="entry name" value="TPR-like_helical_dom_sf"/>
</dbReference>
<dbReference type="Proteomes" id="UP000663844">
    <property type="component" value="Unassembled WGS sequence"/>
</dbReference>
<feature type="repeat" description="TPR" evidence="3">
    <location>
        <begin position="1096"/>
        <end position="1129"/>
    </location>
</feature>
<feature type="repeat" description="TPR" evidence="3">
    <location>
        <begin position="372"/>
        <end position="405"/>
    </location>
</feature>
<dbReference type="Proteomes" id="UP000663845">
    <property type="component" value="Unassembled WGS sequence"/>
</dbReference>
<evidence type="ECO:0000313" key="6">
    <source>
        <dbReference type="EMBL" id="CAF3743319.1"/>
    </source>
</evidence>
<accession>A0A818XSS8</accession>